<reference evidence="24" key="1">
    <citation type="submission" date="2017-07" db="EMBL/GenBank/DDBJ databases">
        <title>Taro Niue Genome Assembly and Annotation.</title>
        <authorList>
            <person name="Atibalentja N."/>
            <person name="Keating K."/>
            <person name="Fields C.J."/>
        </authorList>
    </citation>
    <scope>NUCLEOTIDE SEQUENCE</scope>
    <source>
        <strain evidence="24">Niue_2</strain>
        <tissue evidence="24">Leaf</tissue>
    </source>
</reference>
<dbReference type="CDD" id="cd14066">
    <property type="entry name" value="STKc_IRAK"/>
    <property type="match status" value="1"/>
</dbReference>
<dbReference type="PANTHER" id="PTHR48006">
    <property type="entry name" value="LEUCINE-RICH REPEAT-CONTAINING PROTEIN DDB_G0281931-RELATED"/>
    <property type="match status" value="1"/>
</dbReference>
<sequence length="965" mass="106444">MAVSGPPRIPGAPLLPFLLVALCCCFQDLRSDARTLDRREVAALKLVAEKLKIPQTLWNFSVDPCRDWVPTIGSRLVSSNLTCGDCNTATNVCHVVNIELRGQNLTGVLPEEFGNLTSLTKIDLSRNYINGTIPATAWTSLPLRIITLVGNRLSGPIPEAIGKITTLQSLVLDDNMLQGSLPRALGSLTNLATLILSANNFTGELPETLGNLKNLVDFRINGNDISGKLPSFIGNWTKLDRLDMQGTSLEGPFPIFPQTITQLRISDLKKADGSFPPVQNMLMRNLILRNCSMSGPIPEYLGTMASLDTLDLSFNSLTGAIPSSFENLRGQISKMYLNSNKLTGSIPIWIRTSTRKLDVSDNTFTDITSAPKNCRADNHLDACLRKGLPCSGKAKNYQLFINCGGSKVTVDNNEYEGDTSPQGPSTYYLSESGRWAYSSTGDLMSESDLGYIEQNASVLTMPEPRLYMSARFSPLSLKYYGLCLQNGNYTVKLHFAEIIFTDDQTFLGVGRRVFDVSIQGKKVLKDFNIAEVANGASNEVTKSFTTLVEDNTLEIHFQWGGKGTNAVPYRGVHGPLISAISVTPNFRPKLDENKFPVAAIVGTIVGSCVLAVLILAIFLWFWPRRKNIEKNEIRDLQLLIGYFSLKKIKAATRNFDPSNKIGEGGFGQVYKGVLPDGSLIAVKQLSSKSKQGSREFVNEIVMISALQHPNLVKLLGCCIEGSQLFLIYEYMENNSLARALFGSEGINLTLDWQTRRKICLGIARGLAYLHEESRLKIVHRDIKATNILLDEDLNAKISDFGLAKLDEHGSTHISTRIAGTMGYMAPEYAMKGYLTDKADVYSFGVLTLEIITGKSNTNYLPEEYLFDLLDWAHMLQKQGSLHKLVDPVLATNYSEDEALQLLNVSLVCTNKFPLRRPPMSTVVSMLEGRTPVRVPSMEYRVQVTHADGDCVNSSSSTHSSREYPS</sequence>
<dbReference type="FunFam" id="2.60.120.430:FF:000004">
    <property type="entry name" value="Putative leucine-rich repeat receptor-like serine/threonine-protein kinase"/>
    <property type="match status" value="1"/>
</dbReference>
<dbReference type="FunFam" id="1.10.510.10:FF:000044">
    <property type="entry name" value="Putative LRR receptor-like serine/threonine-protein kinase"/>
    <property type="match status" value="1"/>
</dbReference>
<evidence type="ECO:0000256" key="9">
    <source>
        <dbReference type="ARBA" id="ARBA00022729"/>
    </source>
</evidence>
<dbReference type="Gene3D" id="3.30.200.20">
    <property type="entry name" value="Phosphorylase Kinase, domain 1"/>
    <property type="match status" value="1"/>
</dbReference>
<keyword evidence="11 20" id="KW-0547">Nucleotide-binding</keyword>
<dbReference type="GO" id="GO:0005886">
    <property type="term" value="C:plasma membrane"/>
    <property type="evidence" value="ECO:0007669"/>
    <property type="project" value="UniProtKB-SubCell"/>
</dbReference>
<keyword evidence="10" id="KW-0677">Repeat</keyword>
<evidence type="ECO:0000256" key="12">
    <source>
        <dbReference type="ARBA" id="ARBA00022777"/>
    </source>
</evidence>
<keyword evidence="14 21" id="KW-1133">Transmembrane helix</keyword>
<dbReference type="Gene3D" id="1.10.510.10">
    <property type="entry name" value="Transferase(Phosphotransferase) domain 1"/>
    <property type="match status" value="1"/>
</dbReference>
<organism evidence="24 25">
    <name type="scientific">Colocasia esculenta</name>
    <name type="common">Wild taro</name>
    <name type="synonym">Arum esculentum</name>
    <dbReference type="NCBI Taxonomy" id="4460"/>
    <lineage>
        <taxon>Eukaryota</taxon>
        <taxon>Viridiplantae</taxon>
        <taxon>Streptophyta</taxon>
        <taxon>Embryophyta</taxon>
        <taxon>Tracheophyta</taxon>
        <taxon>Spermatophyta</taxon>
        <taxon>Magnoliopsida</taxon>
        <taxon>Liliopsida</taxon>
        <taxon>Araceae</taxon>
        <taxon>Aroideae</taxon>
        <taxon>Colocasieae</taxon>
        <taxon>Colocasia</taxon>
    </lineage>
</organism>
<keyword evidence="17" id="KW-0325">Glycoprotein</keyword>
<keyword evidence="8 21" id="KW-0812">Transmembrane</keyword>
<dbReference type="AlphaFoldDB" id="A0A843VAG7"/>
<evidence type="ECO:0000313" key="25">
    <source>
        <dbReference type="Proteomes" id="UP000652761"/>
    </source>
</evidence>
<dbReference type="EMBL" id="NMUH01001797">
    <property type="protein sequence ID" value="MQL95472.1"/>
    <property type="molecule type" value="Genomic_DNA"/>
</dbReference>
<dbReference type="OrthoDB" id="4062651at2759"/>
<dbReference type="SUPFAM" id="SSF56112">
    <property type="entry name" value="Protein kinase-like (PK-like)"/>
    <property type="match status" value="1"/>
</dbReference>
<evidence type="ECO:0000256" key="17">
    <source>
        <dbReference type="ARBA" id="ARBA00023180"/>
    </source>
</evidence>
<evidence type="ECO:0000313" key="24">
    <source>
        <dbReference type="EMBL" id="MQL95472.1"/>
    </source>
</evidence>
<evidence type="ECO:0000256" key="18">
    <source>
        <dbReference type="ARBA" id="ARBA00047899"/>
    </source>
</evidence>
<feature type="binding site" evidence="20">
    <location>
        <position position="683"/>
    </location>
    <ligand>
        <name>ATP</name>
        <dbReference type="ChEBI" id="CHEBI:30616"/>
    </ligand>
</feature>
<keyword evidence="15 21" id="KW-0472">Membrane</keyword>
<keyword evidence="13 20" id="KW-0067">ATP-binding</keyword>
<keyword evidence="9 22" id="KW-0732">Signal</keyword>
<evidence type="ECO:0000256" key="10">
    <source>
        <dbReference type="ARBA" id="ARBA00022737"/>
    </source>
</evidence>
<dbReference type="PANTHER" id="PTHR48006:SF60">
    <property type="entry name" value="PROTEIN KINASE DOMAIN-CONTAINING PROTEIN"/>
    <property type="match status" value="1"/>
</dbReference>
<dbReference type="Gene3D" id="3.80.10.10">
    <property type="entry name" value="Ribonuclease Inhibitor"/>
    <property type="match status" value="3"/>
</dbReference>
<evidence type="ECO:0000256" key="16">
    <source>
        <dbReference type="ARBA" id="ARBA00023170"/>
    </source>
</evidence>
<evidence type="ECO:0000256" key="5">
    <source>
        <dbReference type="ARBA" id="ARBA00022553"/>
    </source>
</evidence>
<dbReference type="Pfam" id="PF00560">
    <property type="entry name" value="LRR_1"/>
    <property type="match status" value="2"/>
</dbReference>
<dbReference type="Gene3D" id="2.60.120.430">
    <property type="entry name" value="Galactose-binding lectin"/>
    <property type="match status" value="1"/>
</dbReference>
<accession>A0A843VAG7</accession>
<dbReference type="FunFam" id="3.30.200.20:FF:000217">
    <property type="entry name" value="probable LRR receptor-like serine/threonine-protein kinase At1g53430"/>
    <property type="match status" value="1"/>
</dbReference>
<feature type="signal peptide" evidence="22">
    <location>
        <begin position="1"/>
        <end position="25"/>
    </location>
</feature>
<dbReference type="GO" id="GO:0005524">
    <property type="term" value="F:ATP binding"/>
    <property type="evidence" value="ECO:0007669"/>
    <property type="project" value="UniProtKB-UniRule"/>
</dbReference>
<evidence type="ECO:0000256" key="19">
    <source>
        <dbReference type="ARBA" id="ARBA00048679"/>
    </source>
</evidence>
<comment type="catalytic activity">
    <reaction evidence="19">
        <text>L-seryl-[protein] + ATP = O-phospho-L-seryl-[protein] + ADP + H(+)</text>
        <dbReference type="Rhea" id="RHEA:17989"/>
        <dbReference type="Rhea" id="RHEA-COMP:9863"/>
        <dbReference type="Rhea" id="RHEA-COMP:11604"/>
        <dbReference type="ChEBI" id="CHEBI:15378"/>
        <dbReference type="ChEBI" id="CHEBI:29999"/>
        <dbReference type="ChEBI" id="CHEBI:30616"/>
        <dbReference type="ChEBI" id="CHEBI:83421"/>
        <dbReference type="ChEBI" id="CHEBI:456216"/>
        <dbReference type="EC" id="2.7.11.1"/>
    </reaction>
</comment>
<feature type="domain" description="Protein kinase" evidence="23">
    <location>
        <begin position="655"/>
        <end position="933"/>
    </location>
</feature>
<dbReference type="Proteomes" id="UP000652761">
    <property type="component" value="Unassembled WGS sequence"/>
</dbReference>
<keyword evidence="6" id="KW-0433">Leucine-rich repeat</keyword>
<keyword evidence="16" id="KW-0675">Receptor</keyword>
<dbReference type="InterPro" id="IPR008271">
    <property type="entry name" value="Ser/Thr_kinase_AS"/>
</dbReference>
<evidence type="ECO:0000256" key="14">
    <source>
        <dbReference type="ARBA" id="ARBA00022989"/>
    </source>
</evidence>
<evidence type="ECO:0000259" key="23">
    <source>
        <dbReference type="PROSITE" id="PS50011"/>
    </source>
</evidence>
<dbReference type="EC" id="2.7.11.1" evidence="3"/>
<dbReference type="PROSITE" id="PS00108">
    <property type="entry name" value="PROTEIN_KINASE_ST"/>
    <property type="match status" value="1"/>
</dbReference>
<dbReference type="PROSITE" id="PS50011">
    <property type="entry name" value="PROTEIN_KINASE_DOM"/>
    <property type="match status" value="1"/>
</dbReference>
<dbReference type="InterPro" id="IPR051824">
    <property type="entry name" value="LRR_Rcpt-Like_S/T_Kinase"/>
</dbReference>
<dbReference type="InterPro" id="IPR017441">
    <property type="entry name" value="Protein_kinase_ATP_BS"/>
</dbReference>
<dbReference type="SMART" id="SM00369">
    <property type="entry name" value="LRR_TYP"/>
    <property type="match status" value="3"/>
</dbReference>
<keyword evidence="4" id="KW-0723">Serine/threonine-protein kinase</keyword>
<feature type="transmembrane region" description="Helical" evidence="21">
    <location>
        <begin position="595"/>
        <end position="622"/>
    </location>
</feature>
<dbReference type="FunFam" id="3.80.10.10:FF:000383">
    <property type="entry name" value="Leucine-rich repeat receptor protein kinase EMS1"/>
    <property type="match status" value="1"/>
</dbReference>
<comment type="caution">
    <text evidence="24">The sequence shown here is derived from an EMBL/GenBank/DDBJ whole genome shotgun (WGS) entry which is preliminary data.</text>
</comment>
<evidence type="ECO:0000256" key="6">
    <source>
        <dbReference type="ARBA" id="ARBA00022614"/>
    </source>
</evidence>
<dbReference type="InterPro" id="IPR000719">
    <property type="entry name" value="Prot_kinase_dom"/>
</dbReference>
<dbReference type="SUPFAM" id="SSF52047">
    <property type="entry name" value="RNI-like"/>
    <property type="match status" value="1"/>
</dbReference>
<evidence type="ECO:0000256" key="22">
    <source>
        <dbReference type="SAM" id="SignalP"/>
    </source>
</evidence>
<dbReference type="Pfam" id="PF11721">
    <property type="entry name" value="Malectin"/>
    <property type="match status" value="1"/>
</dbReference>
<evidence type="ECO:0000256" key="13">
    <source>
        <dbReference type="ARBA" id="ARBA00022840"/>
    </source>
</evidence>
<evidence type="ECO:0000256" key="1">
    <source>
        <dbReference type="ARBA" id="ARBA00004162"/>
    </source>
</evidence>
<comment type="catalytic activity">
    <reaction evidence="18">
        <text>L-threonyl-[protein] + ATP = O-phospho-L-threonyl-[protein] + ADP + H(+)</text>
        <dbReference type="Rhea" id="RHEA:46608"/>
        <dbReference type="Rhea" id="RHEA-COMP:11060"/>
        <dbReference type="Rhea" id="RHEA-COMP:11605"/>
        <dbReference type="ChEBI" id="CHEBI:15378"/>
        <dbReference type="ChEBI" id="CHEBI:30013"/>
        <dbReference type="ChEBI" id="CHEBI:30616"/>
        <dbReference type="ChEBI" id="CHEBI:61977"/>
        <dbReference type="ChEBI" id="CHEBI:456216"/>
        <dbReference type="EC" id="2.7.11.1"/>
    </reaction>
</comment>
<dbReference type="InterPro" id="IPR021720">
    <property type="entry name" value="Malectin_dom"/>
</dbReference>
<dbReference type="InterPro" id="IPR011009">
    <property type="entry name" value="Kinase-like_dom_sf"/>
</dbReference>
<dbReference type="GO" id="GO:0004674">
    <property type="term" value="F:protein serine/threonine kinase activity"/>
    <property type="evidence" value="ECO:0007669"/>
    <property type="project" value="UniProtKB-KW"/>
</dbReference>
<dbReference type="PROSITE" id="PS00107">
    <property type="entry name" value="PROTEIN_KINASE_ATP"/>
    <property type="match status" value="1"/>
</dbReference>
<feature type="chain" id="PRO_5032783620" description="non-specific serine/threonine protein kinase" evidence="22">
    <location>
        <begin position="26"/>
        <end position="965"/>
    </location>
</feature>
<dbReference type="SMART" id="SM00220">
    <property type="entry name" value="S_TKc"/>
    <property type="match status" value="1"/>
</dbReference>
<protein>
    <recommendedName>
        <fullName evidence="3">non-specific serine/threonine protein kinase</fullName>
        <ecNumber evidence="3">2.7.11.1</ecNumber>
    </recommendedName>
</protein>
<evidence type="ECO:0000256" key="15">
    <source>
        <dbReference type="ARBA" id="ARBA00023136"/>
    </source>
</evidence>
<keyword evidence="5" id="KW-0597">Phosphoprotein</keyword>
<evidence type="ECO:0000256" key="2">
    <source>
        <dbReference type="ARBA" id="ARBA00004479"/>
    </source>
</evidence>
<dbReference type="InterPro" id="IPR001245">
    <property type="entry name" value="Ser-Thr/Tyr_kinase_cat_dom"/>
</dbReference>
<proteinExistence type="predicted"/>
<evidence type="ECO:0000256" key="21">
    <source>
        <dbReference type="SAM" id="Phobius"/>
    </source>
</evidence>
<keyword evidence="12" id="KW-0418">Kinase</keyword>
<dbReference type="Pfam" id="PF07714">
    <property type="entry name" value="PK_Tyr_Ser-Thr"/>
    <property type="match status" value="1"/>
</dbReference>
<evidence type="ECO:0000256" key="7">
    <source>
        <dbReference type="ARBA" id="ARBA00022679"/>
    </source>
</evidence>
<evidence type="ECO:0000256" key="8">
    <source>
        <dbReference type="ARBA" id="ARBA00022692"/>
    </source>
</evidence>
<dbReference type="InterPro" id="IPR003591">
    <property type="entry name" value="Leu-rich_rpt_typical-subtyp"/>
</dbReference>
<dbReference type="InterPro" id="IPR032675">
    <property type="entry name" value="LRR_dom_sf"/>
</dbReference>
<keyword evidence="7" id="KW-0808">Transferase</keyword>
<dbReference type="InterPro" id="IPR001611">
    <property type="entry name" value="Leu-rich_rpt"/>
</dbReference>
<keyword evidence="25" id="KW-1185">Reference proteome</keyword>
<gene>
    <name evidence="24" type="ORF">Taro_028142</name>
</gene>
<evidence type="ECO:0000256" key="3">
    <source>
        <dbReference type="ARBA" id="ARBA00012513"/>
    </source>
</evidence>
<evidence type="ECO:0000256" key="4">
    <source>
        <dbReference type="ARBA" id="ARBA00022527"/>
    </source>
</evidence>
<comment type="subcellular location">
    <subcellularLocation>
        <location evidence="1">Cell membrane</location>
        <topology evidence="1">Single-pass membrane protein</topology>
    </subcellularLocation>
    <subcellularLocation>
        <location evidence="2">Membrane</location>
        <topology evidence="2">Single-pass type I membrane protein</topology>
    </subcellularLocation>
</comment>
<evidence type="ECO:0000256" key="20">
    <source>
        <dbReference type="PROSITE-ProRule" id="PRU10141"/>
    </source>
</evidence>
<evidence type="ECO:0000256" key="11">
    <source>
        <dbReference type="ARBA" id="ARBA00022741"/>
    </source>
</evidence>
<name>A0A843VAG7_COLES</name>